<dbReference type="AlphaFoldDB" id="A0A2L1GKU3"/>
<keyword evidence="16" id="KW-1185">Reference proteome</keyword>
<comment type="cofactor">
    <cofactor evidence="11">
        <name>[2Fe-2S] cluster</name>
        <dbReference type="ChEBI" id="CHEBI:190135"/>
    </cofactor>
    <text evidence="11">Binds 1 [2Fe-2S] cluster per subunit.</text>
</comment>
<evidence type="ECO:0000256" key="7">
    <source>
        <dbReference type="ARBA" id="ARBA00022975"/>
    </source>
</evidence>
<dbReference type="InterPro" id="IPR012165">
    <property type="entry name" value="Cyt_c3_hydrogenase_gsu"/>
</dbReference>
<dbReference type="Pfam" id="PF10418">
    <property type="entry name" value="DHODB_Fe-S_bind"/>
    <property type="match status" value="1"/>
</dbReference>
<evidence type="ECO:0000256" key="12">
    <source>
        <dbReference type="PIRSR" id="PIRSR006816-1"/>
    </source>
</evidence>
<dbReference type="SUPFAM" id="SSF52343">
    <property type="entry name" value="Ferredoxin reductase-like, C-terminal NADP-linked domain"/>
    <property type="match status" value="1"/>
</dbReference>
<dbReference type="Gene3D" id="3.40.50.80">
    <property type="entry name" value="Nucleotide-binding domain of ferredoxin-NADP reductase (FNR) module"/>
    <property type="match status" value="1"/>
</dbReference>
<keyword evidence="7 11" id="KW-0665">Pyrimidine biosynthesis</keyword>
<dbReference type="SUPFAM" id="SSF63380">
    <property type="entry name" value="Riboflavin synthase domain-like"/>
    <property type="match status" value="1"/>
</dbReference>
<dbReference type="PANTHER" id="PTHR43513:SF3">
    <property type="entry name" value="DIHYDROOROTATE DEHYDROGENASE B (NAD(+)), ELECTRON TRANSFER SUBUNIT-RELATED"/>
    <property type="match status" value="1"/>
</dbReference>
<comment type="cofactor">
    <cofactor evidence="13">
        <name>[2Fe-2S] cluster</name>
        <dbReference type="ChEBI" id="CHEBI:190135"/>
    </cofactor>
    <text evidence="13">Binds 1 [2Fe-2S] cluster per subunit.</text>
</comment>
<keyword evidence="4 11" id="KW-0001">2Fe-2S</keyword>
<dbReference type="Proteomes" id="UP000239867">
    <property type="component" value="Chromosome"/>
</dbReference>
<dbReference type="GO" id="GO:0046872">
    <property type="term" value="F:metal ion binding"/>
    <property type="evidence" value="ECO:0007669"/>
    <property type="project" value="UniProtKB-KW"/>
</dbReference>
<dbReference type="GO" id="GO:0016491">
    <property type="term" value="F:oxidoreductase activity"/>
    <property type="evidence" value="ECO:0007669"/>
    <property type="project" value="InterPro"/>
</dbReference>
<sequence>MPEFQKNCTVITGEQPARGLLRLRLAAPEIAAAVRPGQFVMVACGADRDPLLRRPLSVHNAEAGATIDLLVRVLGRGTAALTRLRAGDTLSVLGPLGRGFGEAQEGAEVLLVGGGIGCAPLLLLARRLLARRARPVLLLGAAHGAEARAFRDCFQGLDCPVHLSTDDGSLGYHGFVTGLLPELAAAASRVYACGPMPMMAAVARFCGSRLPCEVSLESRMACGLGACLGCAVPAPDRPGAYRHVCKDGPVFPANEVLWP</sequence>
<evidence type="ECO:0000256" key="6">
    <source>
        <dbReference type="ARBA" id="ARBA00022827"/>
    </source>
</evidence>
<dbReference type="PANTHER" id="PTHR43513">
    <property type="entry name" value="DIHYDROOROTATE DEHYDROGENASE B (NAD(+)), ELECTRON TRANSFER SUBUNIT"/>
    <property type="match status" value="1"/>
</dbReference>
<evidence type="ECO:0000256" key="8">
    <source>
        <dbReference type="ARBA" id="ARBA00022982"/>
    </source>
</evidence>
<feature type="binding site" evidence="11 13">
    <location>
        <position position="245"/>
    </location>
    <ligand>
        <name>[2Fe-2S] cluster</name>
        <dbReference type="ChEBI" id="CHEBI:190135"/>
    </ligand>
</feature>
<keyword evidence="10 11" id="KW-0411">Iron-sulfur</keyword>
<evidence type="ECO:0000256" key="9">
    <source>
        <dbReference type="ARBA" id="ARBA00023004"/>
    </source>
</evidence>
<feature type="binding site" evidence="11 13">
    <location>
        <position position="222"/>
    </location>
    <ligand>
        <name>[2Fe-2S] cluster</name>
        <dbReference type="ChEBI" id="CHEBI:190135"/>
    </ligand>
</feature>
<evidence type="ECO:0000256" key="1">
    <source>
        <dbReference type="ARBA" id="ARBA00006422"/>
    </source>
</evidence>
<reference evidence="15 16" key="1">
    <citation type="journal article" date="2018" name="MBio">
        <title>Insights into the evolution of host association through the isolation and characterization of a novel human periodontal pathobiont, Desulfobulbus oralis.</title>
        <authorList>
            <person name="Cross K.L."/>
            <person name="Chirania P."/>
            <person name="Xiong W."/>
            <person name="Beall C.J."/>
            <person name="Elkins J.G."/>
            <person name="Giannone R.J."/>
            <person name="Griffen A.L."/>
            <person name="Guss A.M."/>
            <person name="Hettich R.L."/>
            <person name="Joshi S.S."/>
            <person name="Mokrzan E.M."/>
            <person name="Martin R.K."/>
            <person name="Zhulin I.B."/>
            <person name="Leys E.J."/>
            <person name="Podar M."/>
        </authorList>
    </citation>
    <scope>NUCLEOTIDE SEQUENCE [LARGE SCALE GENOMIC DNA]</scope>
    <source>
        <strain evidence="15 16">ORNL</strain>
    </source>
</reference>
<dbReference type="EMBL" id="CP021255">
    <property type="protein sequence ID" value="AVD70290.1"/>
    <property type="molecule type" value="Genomic_DNA"/>
</dbReference>
<dbReference type="PIRSF" id="PIRSF006816">
    <property type="entry name" value="Cyc3_hyd_g"/>
    <property type="match status" value="1"/>
</dbReference>
<comment type="caution">
    <text evidence="11">Lacks conserved residue(s) required for the propagation of feature annotation.</text>
</comment>
<comment type="function">
    <text evidence="11">Responsible for channeling the electrons from the oxidation of dihydroorotate from the FMN redox center in the PyrD type B subunit to the ultimate electron acceptor NAD(+).</text>
</comment>
<gene>
    <name evidence="11" type="primary">pyrK</name>
    <name evidence="15" type="ORF">CAY53_01310</name>
</gene>
<evidence type="ECO:0000259" key="14">
    <source>
        <dbReference type="PROSITE" id="PS51384"/>
    </source>
</evidence>
<dbReference type="Gene3D" id="2.40.30.10">
    <property type="entry name" value="Translation factors"/>
    <property type="match status" value="1"/>
</dbReference>
<comment type="cofactor">
    <cofactor evidence="11 12">
        <name>FAD</name>
        <dbReference type="ChEBI" id="CHEBI:57692"/>
    </cofactor>
    <text evidence="11 12">Binds 1 FAD per subunit.</text>
</comment>
<keyword evidence="3 11" id="KW-0285">Flavoprotein</keyword>
<evidence type="ECO:0000256" key="4">
    <source>
        <dbReference type="ARBA" id="ARBA00022714"/>
    </source>
</evidence>
<dbReference type="InterPro" id="IPR039261">
    <property type="entry name" value="FNR_nucleotide-bd"/>
</dbReference>
<dbReference type="PRINTS" id="PR00409">
    <property type="entry name" value="PHDIOXRDTASE"/>
</dbReference>
<dbReference type="HAMAP" id="MF_01211">
    <property type="entry name" value="DHODB_Fe_S_bind"/>
    <property type="match status" value="1"/>
</dbReference>
<evidence type="ECO:0000256" key="10">
    <source>
        <dbReference type="ARBA" id="ARBA00023014"/>
    </source>
</evidence>
<dbReference type="Gene3D" id="2.10.240.10">
    <property type="entry name" value="Dihydroorotate dehydrogenase, electron transfer subunit"/>
    <property type="match status" value="1"/>
</dbReference>
<proteinExistence type="inferred from homology"/>
<feature type="binding site" evidence="12">
    <location>
        <begin position="70"/>
        <end position="72"/>
    </location>
    <ligand>
        <name>FAD</name>
        <dbReference type="ChEBI" id="CHEBI:57692"/>
    </ligand>
</feature>
<evidence type="ECO:0000256" key="13">
    <source>
        <dbReference type="PIRSR" id="PIRSR006816-2"/>
    </source>
</evidence>
<dbReference type="InterPro" id="IPR008333">
    <property type="entry name" value="Cbr1-like_FAD-bd_dom"/>
</dbReference>
<dbReference type="InterPro" id="IPR023455">
    <property type="entry name" value="Dihydroorotate_DHASE_ETsu"/>
</dbReference>
<accession>A0A2L1GKU3</accession>
<dbReference type="KEGG" id="deo:CAY53_01310"/>
<dbReference type="RefSeq" id="WP_104935610.1">
    <property type="nucleotide sequence ID" value="NZ_CP021255.1"/>
</dbReference>
<comment type="similarity">
    <text evidence="1 11">Belongs to the PyrK family.</text>
</comment>
<protein>
    <recommendedName>
        <fullName evidence="11">Dihydroorotate dehydrogenase B (NAD(+)), electron transfer subunit</fullName>
    </recommendedName>
    <alternativeName>
        <fullName evidence="11">Dihydroorotate oxidase B, electron transfer subunit</fullName>
    </alternativeName>
</protein>
<feature type="binding site" evidence="11 13">
    <location>
        <position position="227"/>
    </location>
    <ligand>
        <name>[2Fe-2S] cluster</name>
        <dbReference type="ChEBI" id="CHEBI:190135"/>
    </ligand>
</feature>
<evidence type="ECO:0000313" key="16">
    <source>
        <dbReference type="Proteomes" id="UP000239867"/>
    </source>
</evidence>
<dbReference type="PROSITE" id="PS51384">
    <property type="entry name" value="FAD_FR"/>
    <property type="match status" value="1"/>
</dbReference>
<evidence type="ECO:0000256" key="5">
    <source>
        <dbReference type="ARBA" id="ARBA00022723"/>
    </source>
</evidence>
<dbReference type="GO" id="GO:0051537">
    <property type="term" value="F:2 iron, 2 sulfur cluster binding"/>
    <property type="evidence" value="ECO:0007669"/>
    <property type="project" value="UniProtKB-KW"/>
</dbReference>
<keyword evidence="2 11" id="KW-0813">Transport</keyword>
<feature type="domain" description="FAD-binding FR-type" evidence="14">
    <location>
        <begin position="3"/>
        <end position="102"/>
    </location>
</feature>
<feature type="binding site" evidence="11 13">
    <location>
        <position position="230"/>
    </location>
    <ligand>
        <name>[2Fe-2S] cluster</name>
        <dbReference type="ChEBI" id="CHEBI:190135"/>
    </ligand>
</feature>
<evidence type="ECO:0000256" key="2">
    <source>
        <dbReference type="ARBA" id="ARBA00022448"/>
    </source>
</evidence>
<evidence type="ECO:0000256" key="11">
    <source>
        <dbReference type="HAMAP-Rule" id="MF_01211"/>
    </source>
</evidence>
<dbReference type="InterPro" id="IPR017938">
    <property type="entry name" value="Riboflavin_synthase-like_b-brl"/>
</dbReference>
<organism evidence="15 16">
    <name type="scientific">Desulfobulbus oralis</name>
    <dbReference type="NCBI Taxonomy" id="1986146"/>
    <lineage>
        <taxon>Bacteria</taxon>
        <taxon>Pseudomonadati</taxon>
        <taxon>Thermodesulfobacteriota</taxon>
        <taxon>Desulfobulbia</taxon>
        <taxon>Desulfobulbales</taxon>
        <taxon>Desulfobulbaceae</taxon>
        <taxon>Desulfobulbus</taxon>
    </lineage>
</organism>
<keyword evidence="9 11" id="KW-0408">Iron</keyword>
<keyword evidence="5 11" id="KW-0479">Metal-binding</keyword>
<dbReference type="GO" id="GO:0009055">
    <property type="term" value="F:electron transfer activity"/>
    <property type="evidence" value="ECO:0007669"/>
    <property type="project" value="UniProtKB-UniRule"/>
</dbReference>
<comment type="subunit">
    <text evidence="11">Heterotetramer of 2 PyrK and 2 PyrD type B subunits.</text>
</comment>
<dbReference type="InterPro" id="IPR037117">
    <property type="entry name" value="Dihydroorotate_DH_ele_sf"/>
</dbReference>
<dbReference type="InterPro" id="IPR019480">
    <property type="entry name" value="Dihydroorotate_DH_Fe-S-bd"/>
</dbReference>
<dbReference type="OrthoDB" id="9796486at2"/>
<name>A0A2L1GKU3_9BACT</name>
<dbReference type="GO" id="GO:0044205">
    <property type="term" value="P:'de novo' UMP biosynthetic process"/>
    <property type="evidence" value="ECO:0007669"/>
    <property type="project" value="UniProtKB-UniRule"/>
</dbReference>
<dbReference type="Pfam" id="PF00970">
    <property type="entry name" value="FAD_binding_6"/>
    <property type="match status" value="1"/>
</dbReference>
<evidence type="ECO:0000256" key="3">
    <source>
        <dbReference type="ARBA" id="ARBA00022630"/>
    </source>
</evidence>
<feature type="binding site" evidence="11 12">
    <location>
        <begin position="54"/>
        <end position="57"/>
    </location>
    <ligand>
        <name>FAD</name>
        <dbReference type="ChEBI" id="CHEBI:57692"/>
    </ligand>
</feature>
<keyword evidence="8 11" id="KW-0249">Electron transport</keyword>
<evidence type="ECO:0000313" key="15">
    <source>
        <dbReference type="EMBL" id="AVD70290.1"/>
    </source>
</evidence>
<dbReference type="UniPathway" id="UPA00070">
    <property type="reaction ID" value="UER00945"/>
</dbReference>
<dbReference type="GO" id="GO:0050660">
    <property type="term" value="F:flavin adenine dinucleotide binding"/>
    <property type="evidence" value="ECO:0007669"/>
    <property type="project" value="InterPro"/>
</dbReference>
<comment type="pathway">
    <text evidence="11">Pyrimidine metabolism; UMP biosynthesis via de novo pathway; orotate from (S)-dihydroorotate (NAD(+) route): step 1/1.</text>
</comment>
<dbReference type="InterPro" id="IPR050353">
    <property type="entry name" value="PyrK_electron_transfer"/>
</dbReference>
<dbReference type="CDD" id="cd06218">
    <property type="entry name" value="DHOD_e_trans"/>
    <property type="match status" value="1"/>
</dbReference>
<feature type="binding site" evidence="11 12">
    <location>
        <begin position="77"/>
        <end position="78"/>
    </location>
    <ligand>
        <name>FAD</name>
        <dbReference type="ChEBI" id="CHEBI:57692"/>
    </ligand>
</feature>
<keyword evidence="6 11" id="KW-0274">FAD</keyword>
<dbReference type="InterPro" id="IPR017927">
    <property type="entry name" value="FAD-bd_FR_type"/>
</dbReference>